<evidence type="ECO:0000256" key="4">
    <source>
        <dbReference type="ARBA" id="ARBA00022692"/>
    </source>
</evidence>
<dbReference type="SUPFAM" id="SSF103088">
    <property type="entry name" value="OmpA-like"/>
    <property type="match status" value="1"/>
</dbReference>
<keyword evidence="3" id="KW-1003">Cell membrane</keyword>
<keyword evidence="4 8" id="KW-0812">Transmembrane</keyword>
<keyword evidence="6 7" id="KW-0472">Membrane</keyword>
<dbReference type="CDD" id="cd07185">
    <property type="entry name" value="OmpA_C-like"/>
    <property type="match status" value="1"/>
</dbReference>
<dbReference type="PANTHER" id="PTHR30329:SF21">
    <property type="entry name" value="LIPOPROTEIN YIAD-RELATED"/>
    <property type="match status" value="1"/>
</dbReference>
<evidence type="ECO:0000256" key="3">
    <source>
        <dbReference type="ARBA" id="ARBA00022475"/>
    </source>
</evidence>
<dbReference type="RefSeq" id="WP_089271330.1">
    <property type="nucleotide sequence ID" value="NZ_FZOC01000001.1"/>
</dbReference>
<keyword evidence="5 8" id="KW-1133">Transmembrane helix</keyword>
<dbReference type="Pfam" id="PF00691">
    <property type="entry name" value="OmpA"/>
    <property type="match status" value="1"/>
</dbReference>
<dbReference type="Gene3D" id="3.30.1330.60">
    <property type="entry name" value="OmpA-like domain"/>
    <property type="match status" value="1"/>
</dbReference>
<dbReference type="PROSITE" id="PS51123">
    <property type="entry name" value="OMPA_2"/>
    <property type="match status" value="1"/>
</dbReference>
<dbReference type="AlphaFoldDB" id="A0A238XWT6"/>
<evidence type="ECO:0000313" key="10">
    <source>
        <dbReference type="EMBL" id="SNR63038.1"/>
    </source>
</evidence>
<evidence type="ECO:0000256" key="1">
    <source>
        <dbReference type="ARBA" id="ARBA00004162"/>
    </source>
</evidence>
<dbReference type="OrthoDB" id="5292153at2"/>
<dbReference type="InterPro" id="IPR025713">
    <property type="entry name" value="MotB-like_N_dom"/>
</dbReference>
<comment type="subcellular location">
    <subcellularLocation>
        <location evidence="1">Cell membrane</location>
        <topology evidence="1">Single-pass membrane protein</topology>
    </subcellularLocation>
</comment>
<reference evidence="10 11" key="1">
    <citation type="submission" date="2017-06" db="EMBL/GenBank/DDBJ databases">
        <authorList>
            <person name="Kim H.J."/>
            <person name="Triplett B.A."/>
        </authorList>
    </citation>
    <scope>NUCLEOTIDE SEQUENCE [LARGE SCALE GENOMIC DNA]</scope>
    <source>
        <strain evidence="10 11">DSM 13116</strain>
    </source>
</reference>
<feature type="transmembrane region" description="Helical" evidence="8">
    <location>
        <begin position="20"/>
        <end position="40"/>
    </location>
</feature>
<evidence type="ECO:0000256" key="8">
    <source>
        <dbReference type="SAM" id="Phobius"/>
    </source>
</evidence>
<evidence type="ECO:0000313" key="11">
    <source>
        <dbReference type="Proteomes" id="UP000198324"/>
    </source>
</evidence>
<organism evidence="10 11">
    <name type="scientific">Humidesulfovibrio mexicanus</name>
    <dbReference type="NCBI Taxonomy" id="147047"/>
    <lineage>
        <taxon>Bacteria</taxon>
        <taxon>Pseudomonadati</taxon>
        <taxon>Thermodesulfobacteriota</taxon>
        <taxon>Desulfovibrionia</taxon>
        <taxon>Desulfovibrionales</taxon>
        <taxon>Desulfovibrionaceae</taxon>
        <taxon>Humidesulfovibrio</taxon>
    </lineage>
</organism>
<accession>A0A238XWT6</accession>
<proteinExistence type="inferred from homology"/>
<keyword evidence="11" id="KW-1185">Reference proteome</keyword>
<gene>
    <name evidence="10" type="ORF">SAMN04488503_0476</name>
</gene>
<sequence length="244" mass="27412">MSEDYEREEEEEQSDSAEWLITFSDLTMLLLVFFIMLYAMSTPDPTKVTNALQAVTQALSGKESKLATSTISREEAGVLLDQVLLNKQIQIAQQKVFSDVKYLQTKKGLEGLVGANFEDGVITIRAPGDVLFASGDVTLTPKGREVIEALKDFFAQHPDQTINIRGYTDDRLPMAGSRFRDNWEVSSLRAVNVLRVLMEMGIEPKRLTSTGLADINPLFPNTTDEYRAQNRRVEFVLEKRVTGK</sequence>
<dbReference type="Pfam" id="PF13677">
    <property type="entry name" value="MotB_plug"/>
    <property type="match status" value="1"/>
</dbReference>
<comment type="similarity">
    <text evidence="2">Belongs to the MotB family.</text>
</comment>
<protein>
    <submittedName>
        <fullName evidence="10">Chemotaxis protein MotB</fullName>
    </submittedName>
</protein>
<evidence type="ECO:0000256" key="5">
    <source>
        <dbReference type="ARBA" id="ARBA00022989"/>
    </source>
</evidence>
<dbReference type="Proteomes" id="UP000198324">
    <property type="component" value="Unassembled WGS sequence"/>
</dbReference>
<evidence type="ECO:0000259" key="9">
    <source>
        <dbReference type="PROSITE" id="PS51123"/>
    </source>
</evidence>
<dbReference type="InterPro" id="IPR050330">
    <property type="entry name" value="Bact_OuterMem_StrucFunc"/>
</dbReference>
<name>A0A238XWT6_9BACT</name>
<feature type="domain" description="OmpA-like" evidence="9">
    <location>
        <begin position="119"/>
        <end position="241"/>
    </location>
</feature>
<dbReference type="GO" id="GO:0005886">
    <property type="term" value="C:plasma membrane"/>
    <property type="evidence" value="ECO:0007669"/>
    <property type="project" value="UniProtKB-SubCell"/>
</dbReference>
<evidence type="ECO:0000256" key="7">
    <source>
        <dbReference type="PROSITE-ProRule" id="PRU00473"/>
    </source>
</evidence>
<evidence type="ECO:0000256" key="6">
    <source>
        <dbReference type="ARBA" id="ARBA00023136"/>
    </source>
</evidence>
<dbReference type="EMBL" id="FZOC01000001">
    <property type="protein sequence ID" value="SNR63038.1"/>
    <property type="molecule type" value="Genomic_DNA"/>
</dbReference>
<dbReference type="InterPro" id="IPR036737">
    <property type="entry name" value="OmpA-like_sf"/>
</dbReference>
<dbReference type="InterPro" id="IPR006665">
    <property type="entry name" value="OmpA-like"/>
</dbReference>
<dbReference type="PANTHER" id="PTHR30329">
    <property type="entry name" value="STATOR ELEMENT OF FLAGELLAR MOTOR COMPLEX"/>
    <property type="match status" value="1"/>
</dbReference>
<evidence type="ECO:0000256" key="2">
    <source>
        <dbReference type="ARBA" id="ARBA00008914"/>
    </source>
</evidence>